<sequence length="226" mass="25229">MKEIHGSCVETSLGNVDECFQYFKELLLCHAVHRPPFSVAVFTQQQLPHISDYVLNTYFRHFKLYKCVFTPQVCLDLTISYEEESEGLDQEENGNVTLTEHIDQPLSQEVQDHVEGGAETRTRSPEGRTEGGAEIRTRSGRRSETRNPSPGGRTEGKSETRNPSPRGRKGTEGKSETRNPSPGGRTEGRSETRNPSPGGRPEGRSETRTRSGGRPKGRSETRTRSP</sequence>
<dbReference type="EMBL" id="CATNWA010000059">
    <property type="protein sequence ID" value="CAI9532449.1"/>
    <property type="molecule type" value="Genomic_DNA"/>
</dbReference>
<protein>
    <submittedName>
        <fullName evidence="2">Uncharacterized protein</fullName>
    </submittedName>
</protein>
<dbReference type="PANTHER" id="PTHR28457:SF1">
    <property type="entry name" value="CILIA- AND FLAGELLA-ASSOCIATED PROTEIN 119"/>
    <property type="match status" value="1"/>
</dbReference>
<dbReference type="InterPro" id="IPR032727">
    <property type="entry name" value="CLAMP"/>
</dbReference>
<comment type="caution">
    <text evidence="2">The sequence shown here is derived from an EMBL/GenBank/DDBJ whole genome shotgun (WGS) entry which is preliminary data.</text>
</comment>
<dbReference type="Proteomes" id="UP001162483">
    <property type="component" value="Unassembled WGS sequence"/>
</dbReference>
<keyword evidence="3" id="KW-1185">Reference proteome</keyword>
<feature type="compositionally biased region" description="Basic and acidic residues" evidence="1">
    <location>
        <begin position="217"/>
        <end position="226"/>
    </location>
</feature>
<reference evidence="2" key="1">
    <citation type="submission" date="2023-05" db="EMBL/GenBank/DDBJ databases">
        <authorList>
            <person name="Stuckert A."/>
        </authorList>
    </citation>
    <scope>NUCLEOTIDE SEQUENCE</scope>
</reference>
<name>A0ABN9A8Y3_9NEOB</name>
<proteinExistence type="predicted"/>
<dbReference type="Pfam" id="PF14769">
    <property type="entry name" value="CLAMP"/>
    <property type="match status" value="1"/>
</dbReference>
<gene>
    <name evidence="2" type="ORF">SPARVUS_LOCUS225635</name>
</gene>
<evidence type="ECO:0000256" key="1">
    <source>
        <dbReference type="SAM" id="MobiDB-lite"/>
    </source>
</evidence>
<evidence type="ECO:0000313" key="3">
    <source>
        <dbReference type="Proteomes" id="UP001162483"/>
    </source>
</evidence>
<dbReference type="PANTHER" id="PTHR28457">
    <property type="entry name" value="COILED-COIL DOMAIN-CONTAINING PROTEIN 189"/>
    <property type="match status" value="1"/>
</dbReference>
<feature type="region of interest" description="Disordered" evidence="1">
    <location>
        <begin position="106"/>
        <end position="226"/>
    </location>
</feature>
<feature type="compositionally biased region" description="Basic and acidic residues" evidence="1">
    <location>
        <begin position="110"/>
        <end position="145"/>
    </location>
</feature>
<accession>A0ABN9A8Y3</accession>
<evidence type="ECO:0000313" key="2">
    <source>
        <dbReference type="EMBL" id="CAI9532449.1"/>
    </source>
</evidence>
<organism evidence="2 3">
    <name type="scientific">Staurois parvus</name>
    <dbReference type="NCBI Taxonomy" id="386267"/>
    <lineage>
        <taxon>Eukaryota</taxon>
        <taxon>Metazoa</taxon>
        <taxon>Chordata</taxon>
        <taxon>Craniata</taxon>
        <taxon>Vertebrata</taxon>
        <taxon>Euteleostomi</taxon>
        <taxon>Amphibia</taxon>
        <taxon>Batrachia</taxon>
        <taxon>Anura</taxon>
        <taxon>Neobatrachia</taxon>
        <taxon>Ranoidea</taxon>
        <taxon>Ranidae</taxon>
        <taxon>Staurois</taxon>
    </lineage>
</organism>